<name>A0A9P8BRE4_9FUNG</name>
<sequence length="296" mass="33098">MSSFEVLQLAFYALVISSVAAYGFFHGRFLKNPITRTSILLTIAHPDDEVMFFGPTLAELSRPEHGNTIHVLCMSSGNHDGLGETRKKELVASCKMFGIRESNILILEREELQDGPTNLWDPSLVGDQMNLYAKKYNIETVSQLLSNVLIVTFDDRGVSAHTNHIALYVGLTYFIQTFKERTPVKCCYVLKSVSLLRKYIAILDLPITMLKTEALMPLVSQMFGLGGSAALAGGASSSVRSRAMTRPQELLYVSAPAAVFKAKAAMEKHESQMVWFRKIYVVVSRYMSINELRRVM</sequence>
<dbReference type="EC" id="3.5.1.89" evidence="2"/>
<dbReference type="GO" id="GO:0000225">
    <property type="term" value="F:N-acetylglucosaminylphosphatidylinositol deacetylase activity"/>
    <property type="evidence" value="ECO:0007669"/>
    <property type="project" value="UniProtKB-EC"/>
</dbReference>
<keyword evidence="4" id="KW-1185">Reference proteome</keyword>
<dbReference type="SUPFAM" id="SSF102588">
    <property type="entry name" value="LmbE-like"/>
    <property type="match status" value="1"/>
</dbReference>
<evidence type="ECO:0000313" key="3">
    <source>
        <dbReference type="EMBL" id="KAG9065919.1"/>
    </source>
</evidence>
<evidence type="ECO:0000256" key="1">
    <source>
        <dbReference type="ARBA" id="ARBA00006066"/>
    </source>
</evidence>
<evidence type="ECO:0000256" key="2">
    <source>
        <dbReference type="ARBA" id="ARBA00012176"/>
    </source>
</evidence>
<dbReference type="OrthoDB" id="440160at2759"/>
<organism evidence="3 4">
    <name type="scientific">Linnemannia hyalina</name>
    <dbReference type="NCBI Taxonomy" id="64524"/>
    <lineage>
        <taxon>Eukaryota</taxon>
        <taxon>Fungi</taxon>
        <taxon>Fungi incertae sedis</taxon>
        <taxon>Mucoromycota</taxon>
        <taxon>Mortierellomycotina</taxon>
        <taxon>Mortierellomycetes</taxon>
        <taxon>Mortierellales</taxon>
        <taxon>Mortierellaceae</taxon>
        <taxon>Linnemannia</taxon>
    </lineage>
</organism>
<comment type="similarity">
    <text evidence="1">Belongs to the PIGL family.</text>
</comment>
<dbReference type="GO" id="GO:0005783">
    <property type="term" value="C:endoplasmic reticulum"/>
    <property type="evidence" value="ECO:0007669"/>
    <property type="project" value="TreeGrafter"/>
</dbReference>
<gene>
    <name evidence="3" type="primary">GPI12</name>
    <name evidence="3" type="ORF">KI688_002216</name>
</gene>
<reference evidence="3" key="1">
    <citation type="submission" date="2021-06" db="EMBL/GenBank/DDBJ databases">
        <title>Genome Sequence of Mortierella hyaline Strain SCG-10, a Cold-Adapted, Nitrate-Reducing Fungus Isolated from Soil in Minnesota, USA.</title>
        <authorList>
            <person name="Aldossari N."/>
        </authorList>
    </citation>
    <scope>NUCLEOTIDE SEQUENCE</scope>
    <source>
        <strain evidence="3">SCG-10</strain>
    </source>
</reference>
<dbReference type="Gene3D" id="3.40.50.10320">
    <property type="entry name" value="LmbE-like"/>
    <property type="match status" value="1"/>
</dbReference>
<protein>
    <recommendedName>
        <fullName evidence="2">N-acetylglucosaminylphosphatidylinositol deacetylase</fullName>
        <ecNumber evidence="2">3.5.1.89</ecNumber>
    </recommendedName>
</protein>
<dbReference type="Proteomes" id="UP000707451">
    <property type="component" value="Unassembled WGS sequence"/>
</dbReference>
<proteinExistence type="inferred from homology"/>
<accession>A0A9P8BRE4</accession>
<dbReference type="EMBL" id="JAHRHY010000011">
    <property type="protein sequence ID" value="KAG9065919.1"/>
    <property type="molecule type" value="Genomic_DNA"/>
</dbReference>
<dbReference type="Pfam" id="PF02585">
    <property type="entry name" value="PIG-L"/>
    <property type="match status" value="1"/>
</dbReference>
<dbReference type="PANTHER" id="PTHR12993">
    <property type="entry name" value="N-ACETYLGLUCOSAMINYL-PHOSPHATIDYLINOSITOL DE-N-ACETYLASE-RELATED"/>
    <property type="match status" value="1"/>
</dbReference>
<dbReference type="InterPro" id="IPR003737">
    <property type="entry name" value="GlcNAc_PI_deacetylase-related"/>
</dbReference>
<dbReference type="InterPro" id="IPR024078">
    <property type="entry name" value="LmbE-like_dom_sf"/>
</dbReference>
<dbReference type="PANTHER" id="PTHR12993:SF11">
    <property type="entry name" value="N-ACETYLGLUCOSAMINYL-PHOSPHATIDYLINOSITOL DE-N-ACETYLASE"/>
    <property type="match status" value="1"/>
</dbReference>
<dbReference type="AlphaFoldDB" id="A0A9P8BRE4"/>
<evidence type="ECO:0000313" key="4">
    <source>
        <dbReference type="Proteomes" id="UP000707451"/>
    </source>
</evidence>
<comment type="caution">
    <text evidence="3">The sequence shown here is derived from an EMBL/GenBank/DDBJ whole genome shotgun (WGS) entry which is preliminary data.</text>
</comment>